<evidence type="ECO:0000313" key="15">
    <source>
        <dbReference type="EMBL" id="SMC35328.1"/>
    </source>
</evidence>
<keyword evidence="2" id="KW-0813">Transport</keyword>
<keyword evidence="4" id="KW-1003">Cell membrane</keyword>
<dbReference type="InterPro" id="IPR001516">
    <property type="entry name" value="Proton_antipo_N"/>
</dbReference>
<evidence type="ECO:0000256" key="5">
    <source>
        <dbReference type="ARBA" id="ARBA00022692"/>
    </source>
</evidence>
<dbReference type="PRINTS" id="PR01434">
    <property type="entry name" value="NADHDHGNASE5"/>
</dbReference>
<evidence type="ECO:0000256" key="2">
    <source>
        <dbReference type="ARBA" id="ARBA00022448"/>
    </source>
</evidence>
<dbReference type="PANTHER" id="PTHR43373">
    <property type="entry name" value="NA(+)/H(+) ANTIPORTER SUBUNIT"/>
    <property type="match status" value="1"/>
</dbReference>
<dbReference type="Gene3D" id="1.20.120.1200">
    <property type="entry name" value="NADH-ubiquinone/plastoquinone oxidoreductase chain 6, subunit NuoJ"/>
    <property type="match status" value="1"/>
</dbReference>
<dbReference type="InterPro" id="IPR042106">
    <property type="entry name" value="Nuo/plastoQ_OxRdtase_6_NuoJ"/>
</dbReference>
<dbReference type="EMBL" id="FWXR01000001">
    <property type="protein sequence ID" value="SMC35328.1"/>
    <property type="molecule type" value="Genomic_DNA"/>
</dbReference>
<dbReference type="InterPro" id="IPR050616">
    <property type="entry name" value="CPA3_Na-H_Antiporter_A"/>
</dbReference>
<feature type="transmembrane region" description="Helical" evidence="10">
    <location>
        <begin position="508"/>
        <end position="530"/>
    </location>
</feature>
<feature type="transmembrane region" description="Helical" evidence="10">
    <location>
        <begin position="458"/>
        <end position="478"/>
    </location>
</feature>
<dbReference type="Pfam" id="PF00662">
    <property type="entry name" value="Proton_antipo_N"/>
    <property type="match status" value="1"/>
</dbReference>
<feature type="transmembrane region" description="Helical" evidence="10">
    <location>
        <begin position="249"/>
        <end position="267"/>
    </location>
</feature>
<comment type="subcellular location">
    <subcellularLocation>
        <location evidence="1">Cell membrane</location>
        <topology evidence="1">Multi-pass membrane protein</topology>
    </subcellularLocation>
    <subcellularLocation>
        <location evidence="9">Membrane</location>
        <topology evidence="9">Multi-pass membrane protein</topology>
    </subcellularLocation>
</comment>
<keyword evidence="8 10" id="KW-0472">Membrane</keyword>
<keyword evidence="3" id="KW-0050">Antiport</keyword>
<feature type="transmembrane region" description="Helical" evidence="10">
    <location>
        <begin position="413"/>
        <end position="437"/>
    </location>
</feature>
<feature type="transmembrane region" description="Helical" evidence="10">
    <location>
        <begin position="12"/>
        <end position="30"/>
    </location>
</feature>
<feature type="transmembrane region" description="Helical" evidence="10">
    <location>
        <begin position="170"/>
        <end position="190"/>
    </location>
</feature>
<feature type="transmembrane region" description="Helical" evidence="10">
    <location>
        <begin position="376"/>
        <end position="398"/>
    </location>
</feature>
<feature type="transmembrane region" description="Helical" evidence="10">
    <location>
        <begin position="656"/>
        <end position="675"/>
    </location>
</feature>
<evidence type="ECO:0000256" key="9">
    <source>
        <dbReference type="RuleBase" id="RU000320"/>
    </source>
</evidence>
<dbReference type="InterPro" id="IPR001750">
    <property type="entry name" value="ND/Mrp_TM"/>
</dbReference>
<feature type="transmembrane region" description="Helical" evidence="10">
    <location>
        <begin position="306"/>
        <end position="325"/>
    </location>
</feature>
<evidence type="ECO:0000313" key="16">
    <source>
        <dbReference type="Proteomes" id="UP000192656"/>
    </source>
</evidence>
<feature type="transmembrane region" description="Helical" evidence="10">
    <location>
        <begin position="606"/>
        <end position="626"/>
    </location>
</feature>
<evidence type="ECO:0000256" key="7">
    <source>
        <dbReference type="ARBA" id="ARBA00023065"/>
    </source>
</evidence>
<dbReference type="PANTHER" id="PTHR43373:SF1">
    <property type="entry name" value="NA(+)_H(+) ANTIPORTER SUBUNIT A"/>
    <property type="match status" value="1"/>
</dbReference>
<dbReference type="Proteomes" id="UP000192656">
    <property type="component" value="Unassembled WGS sequence"/>
</dbReference>
<reference evidence="15 16" key="1">
    <citation type="submission" date="2017-04" db="EMBL/GenBank/DDBJ databases">
        <authorList>
            <person name="Afonso C.L."/>
            <person name="Miller P.J."/>
            <person name="Scott M.A."/>
            <person name="Spackman E."/>
            <person name="Goraichik I."/>
            <person name="Dimitrov K.M."/>
            <person name="Suarez D.L."/>
            <person name="Swayne D.E."/>
        </authorList>
    </citation>
    <scope>NUCLEOTIDE SEQUENCE [LARGE SCALE GENOMIC DNA]</scope>
    <source>
        <strain evidence="15 16">CGMCC 1.10972</strain>
    </source>
</reference>
<dbReference type="InterPro" id="IPR046806">
    <property type="entry name" value="MrpA_C/MbhE"/>
</dbReference>
<dbReference type="GO" id="GO:0015297">
    <property type="term" value="F:antiporter activity"/>
    <property type="evidence" value="ECO:0007669"/>
    <property type="project" value="UniProtKB-KW"/>
</dbReference>
<feature type="transmembrane region" description="Helical" evidence="10">
    <location>
        <begin position="574"/>
        <end position="594"/>
    </location>
</feature>
<dbReference type="Pfam" id="PF00361">
    <property type="entry name" value="Proton_antipo_M"/>
    <property type="match status" value="1"/>
</dbReference>
<evidence type="ECO:0000256" key="8">
    <source>
        <dbReference type="ARBA" id="ARBA00023136"/>
    </source>
</evidence>
<feature type="transmembrane region" description="Helical" evidence="10">
    <location>
        <begin position="37"/>
        <end position="56"/>
    </location>
</feature>
<evidence type="ECO:0000256" key="1">
    <source>
        <dbReference type="ARBA" id="ARBA00004651"/>
    </source>
</evidence>
<protein>
    <submittedName>
        <fullName evidence="15">Multisubunit sodium/proton antiporter, MrpA subunit</fullName>
    </submittedName>
</protein>
<gene>
    <name evidence="15" type="ORF">SAMN06297251_101295</name>
</gene>
<feature type="transmembrane region" description="Helical" evidence="10">
    <location>
        <begin position="633"/>
        <end position="650"/>
    </location>
</feature>
<evidence type="ECO:0000259" key="11">
    <source>
        <dbReference type="Pfam" id="PF00361"/>
    </source>
</evidence>
<dbReference type="Pfam" id="PF13244">
    <property type="entry name" value="MbhD"/>
    <property type="match status" value="1"/>
</dbReference>
<evidence type="ECO:0000259" key="14">
    <source>
        <dbReference type="Pfam" id="PF20501"/>
    </source>
</evidence>
<dbReference type="Pfam" id="PF20501">
    <property type="entry name" value="MbhE"/>
    <property type="match status" value="1"/>
</dbReference>
<evidence type="ECO:0000256" key="4">
    <source>
        <dbReference type="ARBA" id="ARBA00022475"/>
    </source>
</evidence>
<proteinExistence type="predicted"/>
<dbReference type="GO" id="GO:0005886">
    <property type="term" value="C:plasma membrane"/>
    <property type="evidence" value="ECO:0007669"/>
    <property type="project" value="UniProtKB-SubCell"/>
</dbReference>
<feature type="transmembrane region" description="Helical" evidence="10">
    <location>
        <begin position="279"/>
        <end position="299"/>
    </location>
</feature>
<feature type="domain" description="MrpA C-terminal/MbhE" evidence="14">
    <location>
        <begin position="692"/>
        <end position="770"/>
    </location>
</feature>
<evidence type="ECO:0000259" key="12">
    <source>
        <dbReference type="Pfam" id="PF00662"/>
    </source>
</evidence>
<feature type="transmembrane region" description="Helical" evidence="10">
    <location>
        <begin position="210"/>
        <end position="228"/>
    </location>
</feature>
<accession>A0A1W1YHW4</accession>
<feature type="transmembrane region" description="Helical" evidence="10">
    <location>
        <begin position="141"/>
        <end position="158"/>
    </location>
</feature>
<feature type="domain" description="NADH:quinone oxidoreductase/Mrp antiporter transmembrane" evidence="11">
    <location>
        <begin position="135"/>
        <end position="418"/>
    </location>
</feature>
<keyword evidence="16" id="KW-1185">Reference proteome</keyword>
<dbReference type="GO" id="GO:0006811">
    <property type="term" value="P:monoatomic ion transport"/>
    <property type="evidence" value="ECO:0007669"/>
    <property type="project" value="UniProtKB-KW"/>
</dbReference>
<dbReference type="RefSeq" id="WP_084408178.1">
    <property type="nucleotide sequence ID" value="NZ_FWXR01000001.1"/>
</dbReference>
<feature type="transmembrane region" description="Helical" evidence="10">
    <location>
        <begin position="751"/>
        <end position="769"/>
    </location>
</feature>
<feature type="transmembrane region" description="Helical" evidence="10">
    <location>
        <begin position="118"/>
        <end position="135"/>
    </location>
</feature>
<dbReference type="STRING" id="937218.SAMN06297251_101295"/>
<dbReference type="OrthoDB" id="9811798at2"/>
<keyword evidence="7" id="KW-0406">Ion transport</keyword>
<dbReference type="AlphaFoldDB" id="A0A1W1YHW4"/>
<feature type="domain" description="NADH-Ubiquinone oxidoreductase (complex I) chain 5 N-terminal" evidence="12">
    <location>
        <begin position="72"/>
        <end position="118"/>
    </location>
</feature>
<organism evidence="15 16">
    <name type="scientific">Fulvimarina manganoxydans</name>
    <dbReference type="NCBI Taxonomy" id="937218"/>
    <lineage>
        <taxon>Bacteria</taxon>
        <taxon>Pseudomonadati</taxon>
        <taxon>Pseudomonadota</taxon>
        <taxon>Alphaproteobacteria</taxon>
        <taxon>Hyphomicrobiales</taxon>
        <taxon>Aurantimonadaceae</taxon>
        <taxon>Fulvimarina</taxon>
    </lineage>
</organism>
<name>A0A1W1YHW4_9HYPH</name>
<sequence>MDGLNGFDADLGYLALALPFIAAVLAPLLTRVMKSHAAWLLALAPAGAFWIFLSGLREVAEGTVHRFGFEWIPSFDIDFSFRLDGLSLIFALLITGIGTLIILYAGGYMKGHKDQGRFLSFMLMFMGAMLGLVLADDLMTLFVYWELTSITSFLLIGFDHTREKARRGAVQALVITGGGGLALLAGFIVIREVTGLTSMSDILAAGDVLRQSAAYLPILILVLCGAFTKSAQMPLHVWLPNAMEAPTPVSAYLHSATMVKAGVYLLMRMQPALGDTTLWMTILPAFGGVTLVMGALLAVRATDIKITLAYTTVASLGLLVMLIGVSSETAIIGATLYLIAHSLFKGGLFMVAGSVDHGAHTREIDKLGGLARSMPVTFLAAMLCALSMGGVTPFIGFLAKEEIYHAVEYADPYYIAIAAAAILGNALMFAAAFIVALKPFVGSMPAEIHDPHEGELRIWLGPLVLGVLSVVAGLYYGVYHEFFSSPMASAAYGEAVEIEIGWVPHLNLAFALSMATIALGIAIYVGSAALRAVLSRMLAAIGWGPDMGFDQAMRGLVRFASKVTNLIQSGRLDYYMTTVVVAVVVALFASMWLADGFPEMPTIPQIKIYEWIVLGLILLGILAVVIAKDRLTAIVSLGIQGFAVALIFMLQGAPDLAFTQFMVETLSVVILALVMTRLKLSPADHRPLREKLPDALLALAGGAGFGLFLLAVIQTPFDSTLSDFFERYSYAIAHGRNIVNVILVDFRGVDTMGEIAVVMTTGLAVLALIRIRVGRRGERTIDPLEKTP</sequence>
<feature type="transmembrane region" description="Helical" evidence="10">
    <location>
        <begin position="331"/>
        <end position="355"/>
    </location>
</feature>
<feature type="transmembrane region" description="Helical" evidence="10">
    <location>
        <begin position="696"/>
        <end position="717"/>
    </location>
</feature>
<keyword evidence="6 10" id="KW-1133">Transmembrane helix</keyword>
<feature type="domain" description="MrpA C-terminal/MbhD" evidence="13">
    <location>
        <begin position="616"/>
        <end position="679"/>
    </location>
</feature>
<evidence type="ECO:0000256" key="6">
    <source>
        <dbReference type="ARBA" id="ARBA00022989"/>
    </source>
</evidence>
<keyword evidence="5 9" id="KW-0812">Transmembrane</keyword>
<evidence type="ECO:0000256" key="3">
    <source>
        <dbReference type="ARBA" id="ARBA00022449"/>
    </source>
</evidence>
<feature type="transmembrane region" description="Helical" evidence="10">
    <location>
        <begin position="85"/>
        <end position="106"/>
    </location>
</feature>
<evidence type="ECO:0000256" key="10">
    <source>
        <dbReference type="SAM" id="Phobius"/>
    </source>
</evidence>
<evidence type="ECO:0000259" key="13">
    <source>
        <dbReference type="Pfam" id="PF13244"/>
    </source>
</evidence>
<dbReference type="NCBIfam" id="NF009287">
    <property type="entry name" value="PRK12647.1"/>
    <property type="match status" value="1"/>
</dbReference>
<dbReference type="InterPro" id="IPR025383">
    <property type="entry name" value="MrpA_C/MbhD"/>
</dbReference>